<reference evidence="16 17" key="1">
    <citation type="journal article" date="2018" name="Nat. Ecol. Evol.">
        <title>Genomic signatures of mitonuclear coevolution across populations of Tigriopus californicus.</title>
        <authorList>
            <person name="Barreto F.S."/>
            <person name="Watson E.T."/>
            <person name="Lima T.G."/>
            <person name="Willett C.S."/>
            <person name="Edmands S."/>
            <person name="Li W."/>
            <person name="Burton R.S."/>
        </authorList>
    </citation>
    <scope>NUCLEOTIDE SEQUENCE [LARGE SCALE GENOMIC DNA]</scope>
    <source>
        <strain evidence="16 17">San Diego</strain>
    </source>
</reference>
<dbReference type="FunFam" id="3.30.40.10:FF:000258">
    <property type="entry name" value="Vacuolar protein sorting-associated protein 11 homolog"/>
    <property type="match status" value="1"/>
</dbReference>
<dbReference type="InterPro" id="IPR001841">
    <property type="entry name" value="Znf_RING"/>
</dbReference>
<evidence type="ECO:0000256" key="1">
    <source>
        <dbReference type="ARBA" id="ARBA00004371"/>
    </source>
</evidence>
<organism evidence="16 17">
    <name type="scientific">Tigriopus californicus</name>
    <name type="common">Marine copepod</name>
    <dbReference type="NCBI Taxonomy" id="6832"/>
    <lineage>
        <taxon>Eukaryota</taxon>
        <taxon>Metazoa</taxon>
        <taxon>Ecdysozoa</taxon>
        <taxon>Arthropoda</taxon>
        <taxon>Crustacea</taxon>
        <taxon>Multicrustacea</taxon>
        <taxon>Hexanauplia</taxon>
        <taxon>Copepoda</taxon>
        <taxon>Harpacticoida</taxon>
        <taxon>Harpacticidae</taxon>
        <taxon>Tigriopus</taxon>
    </lineage>
</organism>
<keyword evidence="6 12" id="KW-0863">Zinc-finger</keyword>
<evidence type="ECO:0000256" key="9">
    <source>
        <dbReference type="ARBA" id="ARBA00023136"/>
    </source>
</evidence>
<evidence type="ECO:0000313" key="17">
    <source>
        <dbReference type="Proteomes" id="UP000318571"/>
    </source>
</evidence>
<evidence type="ECO:0000256" key="4">
    <source>
        <dbReference type="ARBA" id="ARBA00022448"/>
    </source>
</evidence>
<dbReference type="Pfam" id="PF23341">
    <property type="entry name" value="PEP5_VPS11_N"/>
    <property type="match status" value="1"/>
</dbReference>
<feature type="compositionally biased region" description="Polar residues" evidence="14">
    <location>
        <begin position="971"/>
        <end position="984"/>
    </location>
</feature>
<evidence type="ECO:0000256" key="2">
    <source>
        <dbReference type="ARBA" id="ARBA00004492"/>
    </source>
</evidence>
<evidence type="ECO:0000256" key="13">
    <source>
        <dbReference type="PROSITE-ProRule" id="PRU01006"/>
    </source>
</evidence>
<comment type="subcellular location">
    <subcellularLocation>
        <location evidence="2">Late endosome membrane</location>
        <topology evidence="2">Peripheral membrane protein</topology>
        <orientation evidence="2">Cytoplasmic side</orientation>
    </subcellularLocation>
    <subcellularLocation>
        <location evidence="1">Lysosome</location>
    </subcellularLocation>
</comment>
<dbReference type="GO" id="GO:0005764">
    <property type="term" value="C:lysosome"/>
    <property type="evidence" value="ECO:0007669"/>
    <property type="project" value="UniProtKB-SubCell"/>
</dbReference>
<dbReference type="GO" id="GO:0030674">
    <property type="term" value="F:protein-macromolecule adaptor activity"/>
    <property type="evidence" value="ECO:0007669"/>
    <property type="project" value="TreeGrafter"/>
</dbReference>
<keyword evidence="10" id="KW-0458">Lysosome</keyword>
<comment type="similarity">
    <text evidence="3 11">Belongs to the VPS11 family.</text>
</comment>
<dbReference type="PIRSF" id="PIRSF007860">
    <property type="entry name" value="VPS11"/>
    <property type="match status" value="1"/>
</dbReference>
<dbReference type="PROSITE" id="PS50236">
    <property type="entry name" value="CHCR"/>
    <property type="match status" value="1"/>
</dbReference>
<dbReference type="PANTHER" id="PTHR23323:SF24">
    <property type="entry name" value="VACUOLAR PROTEIN SORTING-ASSOCIATED PROTEIN 11 HOMOLOG"/>
    <property type="match status" value="1"/>
</dbReference>
<feature type="compositionally biased region" description="Polar residues" evidence="14">
    <location>
        <begin position="1026"/>
        <end position="1036"/>
    </location>
</feature>
<protein>
    <recommendedName>
        <fullName evidence="11">Vacuolar protein sorting-associated protein 11 homolog</fullName>
    </recommendedName>
</protein>
<dbReference type="CDD" id="cd16688">
    <property type="entry name" value="RING-H2_Vps11"/>
    <property type="match status" value="1"/>
</dbReference>
<dbReference type="EMBL" id="VCGU01000458">
    <property type="protein sequence ID" value="TRY63573.1"/>
    <property type="molecule type" value="Genomic_DNA"/>
</dbReference>
<dbReference type="Pfam" id="PF23356">
    <property type="entry name" value="TPR_PEP5_VPS11"/>
    <property type="match status" value="1"/>
</dbReference>
<dbReference type="GO" id="GO:0007032">
    <property type="term" value="P:endosome organization"/>
    <property type="evidence" value="ECO:0007669"/>
    <property type="project" value="TreeGrafter"/>
</dbReference>
<dbReference type="OrthoDB" id="26184at2759"/>
<dbReference type="Gene3D" id="3.30.40.10">
    <property type="entry name" value="Zinc/RING finger domain, C3HC4 (zinc finger)"/>
    <property type="match status" value="1"/>
</dbReference>
<evidence type="ECO:0000256" key="3">
    <source>
        <dbReference type="ARBA" id="ARBA00007070"/>
    </source>
</evidence>
<dbReference type="Pfam" id="PF12451">
    <property type="entry name" value="VPS11_C"/>
    <property type="match status" value="1"/>
</dbReference>
<evidence type="ECO:0000259" key="15">
    <source>
        <dbReference type="PROSITE" id="PS50089"/>
    </source>
</evidence>
<dbReference type="GO" id="GO:0007033">
    <property type="term" value="P:vacuole organization"/>
    <property type="evidence" value="ECO:0007669"/>
    <property type="project" value="TreeGrafter"/>
</dbReference>
<dbReference type="Proteomes" id="UP000318571">
    <property type="component" value="Chromosome 10"/>
</dbReference>
<dbReference type="OMA" id="ENENECP"/>
<feature type="compositionally biased region" description="Low complexity" evidence="14">
    <location>
        <begin position="1011"/>
        <end position="1025"/>
    </location>
</feature>
<dbReference type="GO" id="GO:0008270">
    <property type="term" value="F:zinc ion binding"/>
    <property type="evidence" value="ECO:0007669"/>
    <property type="project" value="UniProtKB-KW"/>
</dbReference>
<gene>
    <name evidence="16" type="ORF">TCAL_03655</name>
</gene>
<dbReference type="PROSITE" id="PS50089">
    <property type="entry name" value="ZF_RING_2"/>
    <property type="match status" value="1"/>
</dbReference>
<evidence type="ECO:0000256" key="7">
    <source>
        <dbReference type="ARBA" id="ARBA00022833"/>
    </source>
</evidence>
<dbReference type="InterPro" id="IPR013083">
    <property type="entry name" value="Znf_RING/FYVE/PHD"/>
</dbReference>
<evidence type="ECO:0000256" key="8">
    <source>
        <dbReference type="ARBA" id="ARBA00022927"/>
    </source>
</evidence>
<feature type="region of interest" description="Disordered" evidence="14">
    <location>
        <begin position="935"/>
        <end position="1080"/>
    </location>
</feature>
<accession>A0A553NDQ4</accession>
<comment type="caution">
    <text evidence="16">The sequence shown here is derived from an EMBL/GenBank/DDBJ whole genome shotgun (WGS) entry which is preliminary data.</text>
</comment>
<feature type="domain" description="RING-type" evidence="15">
    <location>
        <begin position="815"/>
        <end position="853"/>
    </location>
</feature>
<name>A0A553NDQ4_TIGCA</name>
<sequence length="1080" mass="122205">MTFFQWKRFNFFEIAKDTDGGAIQDVLKDSRVLCSTAGRGLIILGDSNGCLHFLNRHLEAQTLSAFPLEVLLVQQVRQSGLLLALGLEERHTNPVLRVYHLDILDKLGQPSLLRHSRVGLPPRVSQPTCLAAHDNQALLAVGFQDGILMLYRGEITRERGTKSKVLMDGQGSLTGCFFRNVGPQILLYVTTKSGVFTIDVTTKDKEYKSTLDSIGCPLGTVVASDNLPETHMVTARDDGVYCYNPEGRGQCYAFDGRKTLVHWFRTYLVVVTEDSTPAMRQSVNVKEPIRKQILTIFDVQNKFVAFTAPIKPVTALVSDWGLLFALTEDNRLCQLTEKDIQTKLDMLFRKNFYDVAVKVAKSQHYDEEGLIDIFRQYGDHLYSKNDLTGAVENYSKTIGHLDPSYVIRKFLDTSKTIFLTEYLQALHSKNLANEDHTTLLLNCYTKLKDKAKLDEFVLKDQDNLDFDVDIAIRVCRQAGYHKHAIQLAKRHHRHELYLKMQIEDLEEYGEALDHIADLDFPEAERSMKRYGNFLMRHLPSETTSLLQILCTDYRPKNQCMVTESMLQGAPDGSPTASPAENFIHLFVQHSEKMVEFLEYVLKYQARLAGEGAYNTLLEHYLHQYSRASESHEVDRASLYEEQILRILKSETADYDHDQALILCQLHSCRRGLLQLYTKKELYHEILKNHVEYGEFSQALQTCRQFGSERPELWTDALKYVASDCEVDAKFVNEVLETIEQKKLMSPLMVIKQLSNSPRATLGMVREFLLRVVQAEDAQLSQDKVVVEQYRDDSVKLRHKLEGLQTKATVFQASTCSACSHPLELPSVHFLCEHSYHQHCFQSYSETETDCPSCYPENKKVLDIIKSQEKSRDQHDLFHHQLNNADDSFSVIAEYFGRGVFRPTVTLENETSIPPVPQIPQNERVSTVIASEARQRINEGVRSTDSKRALQSEGRLRSEDKSMVKDPALRQTEGQLRRNQGSSAQRGIPTSDARLRQAEGGRTTSTLFGAWSGSPKVTKSKTPSPKNISGTSKNPFGNASDDEDLGAGNPFSESNIPSSASSKNPFGDPDYDEGLNPFGTS</sequence>
<keyword evidence="17" id="KW-1185">Reference proteome</keyword>
<dbReference type="SUPFAM" id="SSF57850">
    <property type="entry name" value="RING/U-box"/>
    <property type="match status" value="1"/>
</dbReference>
<dbReference type="PANTHER" id="PTHR23323">
    <property type="entry name" value="VACUOLAR PROTEIN SORTING-ASSOCIATED PROTEIN"/>
    <property type="match status" value="1"/>
</dbReference>
<dbReference type="SUPFAM" id="SSF50978">
    <property type="entry name" value="WD40 repeat-like"/>
    <property type="match status" value="1"/>
</dbReference>
<dbReference type="GO" id="GO:0006904">
    <property type="term" value="P:vesicle docking involved in exocytosis"/>
    <property type="evidence" value="ECO:0007669"/>
    <property type="project" value="TreeGrafter"/>
</dbReference>
<dbReference type="GO" id="GO:0031902">
    <property type="term" value="C:late endosome membrane"/>
    <property type="evidence" value="ECO:0007669"/>
    <property type="project" value="UniProtKB-SubCell"/>
</dbReference>
<evidence type="ECO:0000313" key="16">
    <source>
        <dbReference type="EMBL" id="TRY63573.1"/>
    </source>
</evidence>
<keyword evidence="9 11" id="KW-0472">Membrane</keyword>
<dbReference type="InterPro" id="IPR057308">
    <property type="entry name" value="CHCR_PEP5_VPS11"/>
</dbReference>
<dbReference type="GO" id="GO:0048284">
    <property type="term" value="P:organelle fusion"/>
    <property type="evidence" value="ECO:0007669"/>
    <property type="project" value="TreeGrafter"/>
</dbReference>
<dbReference type="STRING" id="6832.A0A553NDQ4"/>
<evidence type="ECO:0000256" key="6">
    <source>
        <dbReference type="ARBA" id="ARBA00022771"/>
    </source>
</evidence>
<evidence type="ECO:0000256" key="11">
    <source>
        <dbReference type="PIRNR" id="PIRNR007860"/>
    </source>
</evidence>
<dbReference type="InterPro" id="IPR057307">
    <property type="entry name" value="PEP5_VPS11_N"/>
</dbReference>
<dbReference type="InterPro" id="IPR036322">
    <property type="entry name" value="WD40_repeat_dom_sf"/>
</dbReference>
<dbReference type="GO" id="GO:0006886">
    <property type="term" value="P:intracellular protein transport"/>
    <property type="evidence" value="ECO:0007669"/>
    <property type="project" value="UniProtKB-UniRule"/>
</dbReference>
<proteinExistence type="inferred from homology"/>
<dbReference type="InterPro" id="IPR016528">
    <property type="entry name" value="VPS11"/>
</dbReference>
<feature type="compositionally biased region" description="Polar residues" evidence="14">
    <location>
        <begin position="1050"/>
        <end position="1063"/>
    </location>
</feature>
<evidence type="ECO:0000256" key="10">
    <source>
        <dbReference type="ARBA" id="ARBA00023228"/>
    </source>
</evidence>
<keyword evidence="8" id="KW-0653">Protein transport</keyword>
<feature type="repeat" description="CHCR" evidence="13">
    <location>
        <begin position="394"/>
        <end position="543"/>
    </location>
</feature>
<dbReference type="InterPro" id="IPR000547">
    <property type="entry name" value="Clathrin_H-chain/VPS_repeat"/>
</dbReference>
<dbReference type="AlphaFoldDB" id="A0A553NDQ4"/>
<dbReference type="GO" id="GO:0030897">
    <property type="term" value="C:HOPS complex"/>
    <property type="evidence" value="ECO:0007669"/>
    <property type="project" value="TreeGrafter"/>
</dbReference>
<feature type="compositionally biased region" description="Basic and acidic residues" evidence="14">
    <location>
        <begin position="935"/>
        <end position="967"/>
    </location>
</feature>
<dbReference type="InterPro" id="IPR024763">
    <property type="entry name" value="VPS11_C"/>
</dbReference>
<evidence type="ECO:0000256" key="12">
    <source>
        <dbReference type="PROSITE-ProRule" id="PRU00175"/>
    </source>
</evidence>
<keyword evidence="4" id="KW-0813">Transport</keyword>
<keyword evidence="5" id="KW-0479">Metal-binding</keyword>
<evidence type="ECO:0000256" key="14">
    <source>
        <dbReference type="SAM" id="MobiDB-lite"/>
    </source>
</evidence>
<evidence type="ECO:0000256" key="5">
    <source>
        <dbReference type="ARBA" id="ARBA00022723"/>
    </source>
</evidence>
<keyword evidence="7" id="KW-0862">Zinc</keyword>